<evidence type="ECO:0000313" key="2">
    <source>
        <dbReference type="EMBL" id="SNY05541.1"/>
    </source>
</evidence>
<dbReference type="EMBL" id="OBDZ01000001">
    <property type="protein sequence ID" value="SNY05541.1"/>
    <property type="molecule type" value="Genomic_DNA"/>
</dbReference>
<keyword evidence="3" id="KW-1185">Reference proteome</keyword>
<dbReference type="STRING" id="1413210.U472_09375"/>
<feature type="chain" id="PRO_5012312322" description="Outer membrane protein beta-barrel domain-containing protein" evidence="1">
    <location>
        <begin position="22"/>
        <end position="216"/>
    </location>
</feature>
<organism evidence="2 3">
    <name type="scientific">Orenia metallireducens</name>
    <dbReference type="NCBI Taxonomy" id="1413210"/>
    <lineage>
        <taxon>Bacteria</taxon>
        <taxon>Bacillati</taxon>
        <taxon>Bacillota</taxon>
        <taxon>Clostridia</taxon>
        <taxon>Halanaerobiales</taxon>
        <taxon>Halobacteroidaceae</taxon>
        <taxon>Orenia</taxon>
    </lineage>
</organism>
<sequence length="216" mass="24011">MKRILLLILTITTAFTLSAFAQDNNQFGIYGSPLQTLNGNNLRASIFTYRDDGANIFLPSELNLTTATTTKTSSIEDYNLINFSFFKELSIGRGENYIGFGIKALNKKEENAATKGYALPLSFKTIQPLHDKIDFNGDISIFPIGNYDVNTENIEFGGKFSGYKLNLGLKGQLTDTFSIKGGYLREGYYYGDDQSQQIAGYNEALHGLYFGAEITF</sequence>
<dbReference type="AlphaFoldDB" id="A0A285F5Q9"/>
<dbReference type="OrthoDB" id="2112678at2"/>
<feature type="signal peptide" evidence="1">
    <location>
        <begin position="1"/>
        <end position="21"/>
    </location>
</feature>
<gene>
    <name evidence="2" type="ORF">SAMN06265827_10181</name>
</gene>
<proteinExistence type="predicted"/>
<accession>A0A285F5Q9</accession>
<dbReference type="Proteomes" id="UP000219573">
    <property type="component" value="Unassembled WGS sequence"/>
</dbReference>
<keyword evidence="1" id="KW-0732">Signal</keyword>
<protein>
    <recommendedName>
        <fullName evidence="4">Outer membrane protein beta-barrel domain-containing protein</fullName>
    </recommendedName>
</protein>
<reference evidence="3" key="1">
    <citation type="submission" date="2017-09" db="EMBL/GenBank/DDBJ databases">
        <authorList>
            <person name="Varghese N."/>
            <person name="Submissions S."/>
        </authorList>
    </citation>
    <scope>NUCLEOTIDE SEQUENCE [LARGE SCALE GENOMIC DNA]</scope>
    <source>
        <strain evidence="3">MSL47</strain>
    </source>
</reference>
<evidence type="ECO:0000256" key="1">
    <source>
        <dbReference type="SAM" id="SignalP"/>
    </source>
</evidence>
<evidence type="ECO:0008006" key="4">
    <source>
        <dbReference type="Google" id="ProtNLM"/>
    </source>
</evidence>
<dbReference type="RefSeq" id="WP_097016128.1">
    <property type="nucleotide sequence ID" value="NZ_OBDZ01000001.1"/>
</dbReference>
<evidence type="ECO:0000313" key="3">
    <source>
        <dbReference type="Proteomes" id="UP000219573"/>
    </source>
</evidence>
<name>A0A285F5Q9_9FIRM</name>